<gene>
    <name evidence="1" type="ORF">RHTO0S_07e03136g</name>
</gene>
<evidence type="ECO:0000313" key="1">
    <source>
        <dbReference type="EMBL" id="CDR42707.1"/>
    </source>
</evidence>
<dbReference type="AlphaFoldDB" id="A0A061AZP3"/>
<organism evidence="1">
    <name type="scientific">Rhodotorula toruloides</name>
    <name type="common">Yeast</name>
    <name type="synonym">Rhodosporidium toruloides</name>
    <dbReference type="NCBI Taxonomy" id="5286"/>
    <lineage>
        <taxon>Eukaryota</taxon>
        <taxon>Fungi</taxon>
        <taxon>Dikarya</taxon>
        <taxon>Basidiomycota</taxon>
        <taxon>Pucciniomycotina</taxon>
        <taxon>Microbotryomycetes</taxon>
        <taxon>Sporidiobolales</taxon>
        <taxon>Sporidiobolaceae</taxon>
        <taxon>Rhodotorula</taxon>
    </lineage>
</organism>
<proteinExistence type="predicted"/>
<reference evidence="1" key="1">
    <citation type="journal article" date="2014" name="Genome Announc.">
        <title>Draft genome sequence of Rhodosporidium toruloides CECT1137, an oleaginous yeast of biotechnological interest.</title>
        <authorList>
            <person name="Morin N."/>
            <person name="Calcas X."/>
            <person name="Devillers H."/>
            <person name="Durrens P."/>
            <person name="Sherman D.J."/>
            <person name="Nicaud J.-M."/>
            <person name="Neuveglise C."/>
        </authorList>
    </citation>
    <scope>NUCLEOTIDE SEQUENCE</scope>
    <source>
        <strain evidence="1">CECT1137</strain>
    </source>
</reference>
<name>A0A061AZP3_RHOTO</name>
<sequence>MDGGTWFSRAHALLFSLFTLSLIGRTRCARFVLYLFTLSLIGRTSNHTRFLFYRPSSEASTSSPFNRQCQVHLLHGRHLWHRRRSRLAHAPLEALPGAQDAHRRGCPR</sequence>
<dbReference type="EMBL" id="LK052942">
    <property type="protein sequence ID" value="CDR42707.1"/>
    <property type="molecule type" value="Genomic_DNA"/>
</dbReference>
<accession>A0A061AZP3</accession>
<protein>
    <submittedName>
        <fullName evidence="1">RHTO0S07e03136g1_1</fullName>
    </submittedName>
</protein>